<name>A0A0C9VJY9_9AGAM</name>
<organism evidence="2 3">
    <name type="scientific">Hydnomerulius pinastri MD-312</name>
    <dbReference type="NCBI Taxonomy" id="994086"/>
    <lineage>
        <taxon>Eukaryota</taxon>
        <taxon>Fungi</taxon>
        <taxon>Dikarya</taxon>
        <taxon>Basidiomycota</taxon>
        <taxon>Agaricomycotina</taxon>
        <taxon>Agaricomycetes</taxon>
        <taxon>Agaricomycetidae</taxon>
        <taxon>Boletales</taxon>
        <taxon>Boletales incertae sedis</taxon>
        <taxon>Leucogyrophana</taxon>
    </lineage>
</organism>
<dbReference type="EMBL" id="KN840112">
    <property type="protein sequence ID" value="KIJ57795.1"/>
    <property type="molecule type" value="Genomic_DNA"/>
</dbReference>
<feature type="domain" description="HAT C-terminal dimerisation" evidence="1">
    <location>
        <begin position="1"/>
        <end position="64"/>
    </location>
</feature>
<dbReference type="InterPro" id="IPR008906">
    <property type="entry name" value="HATC_C_dom"/>
</dbReference>
<sequence>LKYWELARATRPRVTQMALDLLAAPASSVDAERSFSCGRLQVNHLQHNMRSQSFKAQMAIGSWLQTPLLSMEQVTKVIQDGM</sequence>
<dbReference type="HOGENOM" id="CLU_009123_13_6_1"/>
<dbReference type="Proteomes" id="UP000053820">
    <property type="component" value="Unassembled WGS sequence"/>
</dbReference>
<dbReference type="InterPro" id="IPR012337">
    <property type="entry name" value="RNaseH-like_sf"/>
</dbReference>
<dbReference type="SUPFAM" id="SSF53098">
    <property type="entry name" value="Ribonuclease H-like"/>
    <property type="match status" value="1"/>
</dbReference>
<keyword evidence="3" id="KW-1185">Reference proteome</keyword>
<protein>
    <submittedName>
        <fullName evidence="2">Unplaced genomic scaffold scaffold_278, whole genome shotgun sequence</fullName>
    </submittedName>
</protein>
<evidence type="ECO:0000259" key="1">
    <source>
        <dbReference type="Pfam" id="PF05699"/>
    </source>
</evidence>
<evidence type="ECO:0000313" key="3">
    <source>
        <dbReference type="Proteomes" id="UP000053820"/>
    </source>
</evidence>
<accession>A0A0C9VJY9</accession>
<dbReference type="AlphaFoldDB" id="A0A0C9VJY9"/>
<dbReference type="OrthoDB" id="3268424at2759"/>
<evidence type="ECO:0000313" key="2">
    <source>
        <dbReference type="EMBL" id="KIJ57795.1"/>
    </source>
</evidence>
<proteinExistence type="predicted"/>
<reference evidence="2 3" key="1">
    <citation type="submission" date="2014-04" db="EMBL/GenBank/DDBJ databases">
        <title>Evolutionary Origins and Diversification of the Mycorrhizal Mutualists.</title>
        <authorList>
            <consortium name="DOE Joint Genome Institute"/>
            <consortium name="Mycorrhizal Genomics Consortium"/>
            <person name="Kohler A."/>
            <person name="Kuo A."/>
            <person name="Nagy L.G."/>
            <person name="Floudas D."/>
            <person name="Copeland A."/>
            <person name="Barry K.W."/>
            <person name="Cichocki N."/>
            <person name="Veneault-Fourrey C."/>
            <person name="LaButti K."/>
            <person name="Lindquist E.A."/>
            <person name="Lipzen A."/>
            <person name="Lundell T."/>
            <person name="Morin E."/>
            <person name="Murat C."/>
            <person name="Riley R."/>
            <person name="Ohm R."/>
            <person name="Sun H."/>
            <person name="Tunlid A."/>
            <person name="Henrissat B."/>
            <person name="Grigoriev I.V."/>
            <person name="Hibbett D.S."/>
            <person name="Martin F."/>
        </authorList>
    </citation>
    <scope>NUCLEOTIDE SEQUENCE [LARGE SCALE GENOMIC DNA]</scope>
    <source>
        <strain evidence="2 3">MD-312</strain>
    </source>
</reference>
<dbReference type="Pfam" id="PF05699">
    <property type="entry name" value="Dimer_Tnp_hAT"/>
    <property type="match status" value="1"/>
</dbReference>
<gene>
    <name evidence="2" type="ORF">HYDPIDRAFT_60063</name>
</gene>
<dbReference type="GO" id="GO:0046983">
    <property type="term" value="F:protein dimerization activity"/>
    <property type="evidence" value="ECO:0007669"/>
    <property type="project" value="InterPro"/>
</dbReference>
<feature type="non-terminal residue" evidence="2">
    <location>
        <position position="82"/>
    </location>
</feature>
<feature type="non-terminal residue" evidence="2">
    <location>
        <position position="1"/>
    </location>
</feature>